<comment type="caution">
    <text evidence="2">Lacks conserved residue(s) required for the propagation of feature annotation.</text>
</comment>
<dbReference type="Pfam" id="PF01327">
    <property type="entry name" value="Pep_deformylase"/>
    <property type="match status" value="1"/>
</dbReference>
<dbReference type="RefSeq" id="WP_062370879.1">
    <property type="nucleotide sequence ID" value="NZ_LNCD01000082.1"/>
</dbReference>
<dbReference type="InterPro" id="IPR023635">
    <property type="entry name" value="Peptide_deformylase"/>
</dbReference>
<dbReference type="PIRSF" id="PIRSF004749">
    <property type="entry name" value="Pep_def"/>
    <property type="match status" value="1"/>
</dbReference>
<protein>
    <recommendedName>
        <fullName evidence="2">Peptide deformylase-like</fullName>
    </recommendedName>
    <alternativeName>
        <fullName evidence="2">Polypeptide deformylase-like</fullName>
    </alternativeName>
</protein>
<gene>
    <name evidence="3" type="ORF">AS026_07110</name>
</gene>
<comment type="similarity">
    <text evidence="1 2">Belongs to the polypeptide deformylase family.</text>
</comment>
<accession>A0A109JLH2</accession>
<dbReference type="InterPro" id="IPR036821">
    <property type="entry name" value="Peptide_deformylase_sf"/>
</dbReference>
<evidence type="ECO:0000313" key="4">
    <source>
        <dbReference type="Proteomes" id="UP000068164"/>
    </source>
</evidence>
<comment type="caution">
    <text evidence="3">The sequence shown here is derived from an EMBL/GenBank/DDBJ whole genome shotgun (WGS) entry which is preliminary data.</text>
</comment>
<evidence type="ECO:0000256" key="2">
    <source>
        <dbReference type="HAMAP-Rule" id="MF_00163"/>
    </source>
</evidence>
<organism evidence="3 4">
    <name type="scientific">Rhizobium altiplani</name>
    <dbReference type="NCBI Taxonomy" id="1864509"/>
    <lineage>
        <taxon>Bacteria</taxon>
        <taxon>Pseudomonadati</taxon>
        <taxon>Pseudomonadota</taxon>
        <taxon>Alphaproteobacteria</taxon>
        <taxon>Hyphomicrobiales</taxon>
        <taxon>Rhizobiaceae</taxon>
        <taxon>Rhizobium/Agrobacterium group</taxon>
        <taxon>Rhizobium</taxon>
    </lineage>
</organism>
<dbReference type="NCBIfam" id="NF001159">
    <property type="entry name" value="PRK00150.1-3"/>
    <property type="match status" value="1"/>
</dbReference>
<evidence type="ECO:0000313" key="3">
    <source>
        <dbReference type="EMBL" id="KWV51088.1"/>
    </source>
</evidence>
<sequence>MAVRPILRFPDIGLKTVCEPVELFDQRLRDLSDDLLDTMRAAPGVGITAAHIGVFLRVAVIELGRNEGVRHYVNPEIVSVSDDTIRHVEGSVSMPGMTDEVIRPKAIRVRYRDLTGVVHEEETEGFLAVCIQHEIDQLDGIFWIQRLSRLKRERLVKRWEKLRK</sequence>
<feature type="active site" evidence="2">
    <location>
        <position position="134"/>
    </location>
</feature>
<evidence type="ECO:0000256" key="1">
    <source>
        <dbReference type="ARBA" id="ARBA00010759"/>
    </source>
</evidence>
<keyword evidence="4" id="KW-1185">Reference proteome</keyword>
<dbReference type="Gene3D" id="3.90.45.10">
    <property type="entry name" value="Peptide deformylase"/>
    <property type="match status" value="1"/>
</dbReference>
<dbReference type="Proteomes" id="UP000068164">
    <property type="component" value="Unassembled WGS sequence"/>
</dbReference>
<dbReference type="CDD" id="cd00487">
    <property type="entry name" value="Pep_deformylase"/>
    <property type="match status" value="1"/>
</dbReference>
<dbReference type="AlphaFoldDB" id="A0A109JLH2"/>
<dbReference type="HAMAP" id="MF_00163">
    <property type="entry name" value="Pep_deformylase"/>
    <property type="match status" value="1"/>
</dbReference>
<dbReference type="GO" id="GO:0042586">
    <property type="term" value="F:peptide deformylase activity"/>
    <property type="evidence" value="ECO:0007669"/>
    <property type="project" value="InterPro"/>
</dbReference>
<proteinExistence type="inferred from homology"/>
<dbReference type="OrthoDB" id="9804313at2"/>
<name>A0A109JLH2_9HYPH</name>
<reference evidence="3 4" key="1">
    <citation type="submission" date="2015-11" db="EMBL/GenBank/DDBJ databases">
        <title>Draft Genome Sequence of the Strain BR 10423 (Rhizobium sp.) isolated from nodules of Mimosa pudica.</title>
        <authorList>
            <person name="Barauna A.C."/>
            <person name="Zilli J.E."/>
            <person name="Simoes-Araujo J.L."/>
            <person name="Reis V.M."/>
            <person name="James E.K."/>
            <person name="Reis F.B.Jr."/>
            <person name="Rouws L.F."/>
            <person name="Passos S.R."/>
            <person name="Gois S.R."/>
        </authorList>
    </citation>
    <scope>NUCLEOTIDE SEQUENCE [LARGE SCALE GENOMIC DNA]</scope>
    <source>
        <strain evidence="3 4">BR10423</strain>
    </source>
</reference>
<dbReference type="PANTHER" id="PTHR10458:SF22">
    <property type="entry name" value="PEPTIDE DEFORMYLASE"/>
    <property type="match status" value="1"/>
</dbReference>
<dbReference type="EMBL" id="LNCD01000082">
    <property type="protein sequence ID" value="KWV51088.1"/>
    <property type="molecule type" value="Genomic_DNA"/>
</dbReference>
<dbReference type="PRINTS" id="PR01576">
    <property type="entry name" value="PDEFORMYLASE"/>
</dbReference>
<dbReference type="PANTHER" id="PTHR10458">
    <property type="entry name" value="PEPTIDE DEFORMYLASE"/>
    <property type="match status" value="1"/>
</dbReference>
<dbReference type="NCBIfam" id="NF009484">
    <property type="entry name" value="PRK12846.1-5"/>
    <property type="match status" value="1"/>
</dbReference>
<dbReference type="NCBIfam" id="TIGR00079">
    <property type="entry name" value="pept_deformyl"/>
    <property type="match status" value="1"/>
</dbReference>
<dbReference type="SUPFAM" id="SSF56420">
    <property type="entry name" value="Peptide deformylase"/>
    <property type="match status" value="1"/>
</dbReference>